<dbReference type="InterPro" id="IPR036804">
    <property type="entry name" value="CheR_N_sf"/>
</dbReference>
<evidence type="ECO:0000256" key="6">
    <source>
        <dbReference type="PIRSR" id="PIRSR000410-1"/>
    </source>
</evidence>
<dbReference type="EMBL" id="MPRJ01000003">
    <property type="protein sequence ID" value="OOZ37758.1"/>
    <property type="molecule type" value="Genomic_DNA"/>
</dbReference>
<evidence type="ECO:0000259" key="7">
    <source>
        <dbReference type="PROSITE" id="PS50123"/>
    </source>
</evidence>
<dbReference type="InterPro" id="IPR026024">
    <property type="entry name" value="Chemotaxis_MeTrfase_CheR"/>
</dbReference>
<keyword evidence="2 5" id="KW-0489">Methyltransferase</keyword>
<keyword evidence="3 5" id="KW-0808">Transferase</keyword>
<comment type="function">
    <text evidence="5">Methylation of the membrane-bound methyl-accepting chemotaxis proteins (MCP) to form gamma-glutamyl methyl ester residues in MCP.</text>
</comment>
<dbReference type="SUPFAM" id="SSF53335">
    <property type="entry name" value="S-adenosyl-L-methionine-dependent methyltransferases"/>
    <property type="match status" value="1"/>
</dbReference>
<protein>
    <recommendedName>
        <fullName evidence="5">Chemotaxis protein methyltransferase</fullName>
        <ecNumber evidence="5">2.1.1.80</ecNumber>
    </recommendedName>
</protein>
<feature type="binding site" evidence="6">
    <location>
        <position position="83"/>
    </location>
    <ligand>
        <name>S-adenosyl-L-methionine</name>
        <dbReference type="ChEBI" id="CHEBI:59789"/>
    </ligand>
</feature>
<dbReference type="InterPro" id="IPR000780">
    <property type="entry name" value="CheR_MeTrfase"/>
</dbReference>
<feature type="binding site" evidence="6">
    <location>
        <begin position="207"/>
        <end position="208"/>
    </location>
    <ligand>
        <name>S-adenosyl-L-methionine</name>
        <dbReference type="ChEBI" id="CHEBI:59789"/>
    </ligand>
</feature>
<comment type="catalytic activity">
    <reaction evidence="1 5">
        <text>L-glutamyl-[protein] + S-adenosyl-L-methionine = [protein]-L-glutamate 5-O-methyl ester + S-adenosyl-L-homocysteine</text>
        <dbReference type="Rhea" id="RHEA:24452"/>
        <dbReference type="Rhea" id="RHEA-COMP:10208"/>
        <dbReference type="Rhea" id="RHEA-COMP:10311"/>
        <dbReference type="ChEBI" id="CHEBI:29973"/>
        <dbReference type="ChEBI" id="CHEBI:57856"/>
        <dbReference type="ChEBI" id="CHEBI:59789"/>
        <dbReference type="ChEBI" id="CHEBI:82795"/>
        <dbReference type="EC" id="2.1.1.80"/>
    </reaction>
</comment>
<feature type="binding site" evidence="6">
    <location>
        <position position="87"/>
    </location>
    <ligand>
        <name>S-adenosyl-L-methionine</name>
        <dbReference type="ChEBI" id="CHEBI:59789"/>
    </ligand>
</feature>
<keyword evidence="9" id="KW-1185">Reference proteome</keyword>
<evidence type="ECO:0000256" key="4">
    <source>
        <dbReference type="ARBA" id="ARBA00022691"/>
    </source>
</evidence>
<dbReference type="Pfam" id="PF03705">
    <property type="entry name" value="CheR_N"/>
    <property type="match status" value="1"/>
</dbReference>
<dbReference type="InterPro" id="IPR050903">
    <property type="entry name" value="Bact_Chemotaxis_MeTrfase"/>
</dbReference>
<evidence type="ECO:0000256" key="5">
    <source>
        <dbReference type="PIRNR" id="PIRNR000410"/>
    </source>
</evidence>
<feature type="binding site" evidence="6">
    <location>
        <begin position="224"/>
        <end position="225"/>
    </location>
    <ligand>
        <name>S-adenosyl-L-methionine</name>
        <dbReference type="ChEBI" id="CHEBI:59789"/>
    </ligand>
</feature>
<dbReference type="InterPro" id="IPR022641">
    <property type="entry name" value="CheR_N"/>
</dbReference>
<dbReference type="Gene3D" id="3.40.50.150">
    <property type="entry name" value="Vaccinia Virus protein VP39"/>
    <property type="match status" value="1"/>
</dbReference>
<evidence type="ECO:0000256" key="1">
    <source>
        <dbReference type="ARBA" id="ARBA00001541"/>
    </source>
</evidence>
<dbReference type="PROSITE" id="PS50123">
    <property type="entry name" value="CHER"/>
    <property type="match status" value="1"/>
</dbReference>
<dbReference type="Gene3D" id="1.10.155.10">
    <property type="entry name" value="Chemotaxis receptor methyltransferase CheR, N-terminal domain"/>
    <property type="match status" value="1"/>
</dbReference>
<gene>
    <name evidence="8" type="ORF">BOW51_00815</name>
</gene>
<keyword evidence="4 5" id="KW-0949">S-adenosyl-L-methionine</keyword>
<evidence type="ECO:0000313" key="9">
    <source>
        <dbReference type="Proteomes" id="UP000190896"/>
    </source>
</evidence>
<dbReference type="PRINTS" id="PR00996">
    <property type="entry name" value="CHERMTFRASE"/>
</dbReference>
<feature type="binding site" evidence="6">
    <location>
        <position position="152"/>
    </location>
    <ligand>
        <name>S-adenosyl-L-methionine</name>
        <dbReference type="ChEBI" id="CHEBI:59789"/>
    </ligand>
</feature>
<evidence type="ECO:0000313" key="8">
    <source>
        <dbReference type="EMBL" id="OOZ37758.1"/>
    </source>
</evidence>
<organism evidence="8 9">
    <name type="scientific">Solemya velesiana gill symbiont</name>
    <dbReference type="NCBI Taxonomy" id="1918948"/>
    <lineage>
        <taxon>Bacteria</taxon>
        <taxon>Pseudomonadati</taxon>
        <taxon>Pseudomonadota</taxon>
        <taxon>Gammaproteobacteria</taxon>
        <taxon>sulfur-oxidizing symbionts</taxon>
    </lineage>
</organism>
<feature type="binding site" evidence="6">
    <location>
        <position position="123"/>
    </location>
    <ligand>
        <name>S-adenosyl-L-methionine</name>
        <dbReference type="ChEBI" id="CHEBI:59789"/>
    </ligand>
</feature>
<evidence type="ECO:0000256" key="3">
    <source>
        <dbReference type="ARBA" id="ARBA00022679"/>
    </source>
</evidence>
<dbReference type="Pfam" id="PF01739">
    <property type="entry name" value="CheR"/>
    <property type="match status" value="1"/>
</dbReference>
<dbReference type="SMART" id="SM00138">
    <property type="entry name" value="MeTrc"/>
    <property type="match status" value="1"/>
</dbReference>
<dbReference type="SUPFAM" id="SSF47757">
    <property type="entry name" value="Chemotaxis receptor methyltransferase CheR, N-terminal domain"/>
    <property type="match status" value="1"/>
</dbReference>
<accession>A0A1T2KY27</accession>
<feature type="binding site" evidence="6">
    <location>
        <position position="81"/>
    </location>
    <ligand>
        <name>S-adenosyl-L-methionine</name>
        <dbReference type="ChEBI" id="CHEBI:59789"/>
    </ligand>
</feature>
<dbReference type="AlphaFoldDB" id="A0A1T2KY27"/>
<dbReference type="InterPro" id="IPR029063">
    <property type="entry name" value="SAM-dependent_MTases_sf"/>
</dbReference>
<reference evidence="8 9" key="1">
    <citation type="submission" date="2016-11" db="EMBL/GenBank/DDBJ databases">
        <title>Mixed transmission modes and dynamic genome evolution in an obligate animal-bacterial symbiosis.</title>
        <authorList>
            <person name="Russell S.L."/>
            <person name="Corbett-Detig R.B."/>
            <person name="Cavanaugh C.M."/>
        </authorList>
    </citation>
    <scope>NUCLEOTIDE SEQUENCE [LARGE SCALE GENOMIC DNA]</scope>
    <source>
        <strain evidence="8">Se-Cadez</strain>
    </source>
</reference>
<sequence>MEGRAAEGQHFAPRDYQAFQQFLEQACGIVLGSDKEYLVASRLSGLMQERGLVGMGELLQQLESGASANLKAAVIDAMTTNETFWFRDKPHFQMLEHKILPEIAATPGHRLRIWSAACSSGQEPYSISMTVEEFKQINPTSFTGGVDIMATDISRTMLETARKGVYCGFSAARGLDDQQRNSFFEDKGQCLGVRDELKCHVAFRELNLTRGYGTLGRFDIIFCRNVLIYFSPEQKKAILERFTSSLNPGGYLFLGSTESLSAYSDQFEMVKEQGGIAYRLR</sequence>
<proteinExistence type="predicted"/>
<dbReference type="InterPro" id="IPR022642">
    <property type="entry name" value="CheR_C"/>
</dbReference>
<dbReference type="OrthoDB" id="9816309at2"/>
<dbReference type="PIRSF" id="PIRSF000410">
    <property type="entry name" value="CheR"/>
    <property type="match status" value="1"/>
</dbReference>
<evidence type="ECO:0000256" key="2">
    <source>
        <dbReference type="ARBA" id="ARBA00022603"/>
    </source>
</evidence>
<feature type="domain" description="CheR-type methyltransferase" evidence="7">
    <location>
        <begin position="4"/>
        <end position="281"/>
    </location>
</feature>
<comment type="caution">
    <text evidence="8">The sequence shown here is derived from an EMBL/GenBank/DDBJ whole genome shotgun (WGS) entry which is preliminary data.</text>
</comment>
<dbReference type="Proteomes" id="UP000190896">
    <property type="component" value="Unassembled WGS sequence"/>
</dbReference>
<dbReference type="GO" id="GO:0032259">
    <property type="term" value="P:methylation"/>
    <property type="evidence" value="ECO:0007669"/>
    <property type="project" value="UniProtKB-KW"/>
</dbReference>
<dbReference type="CDD" id="cd02440">
    <property type="entry name" value="AdoMet_MTases"/>
    <property type="match status" value="1"/>
</dbReference>
<name>A0A1T2KY27_9GAMM</name>
<dbReference type="PANTHER" id="PTHR24422">
    <property type="entry name" value="CHEMOTAXIS PROTEIN METHYLTRANSFERASE"/>
    <property type="match status" value="1"/>
</dbReference>
<dbReference type="PANTHER" id="PTHR24422:SF21">
    <property type="entry name" value="CHEMOTAXIS PROTEIN METHYLTRANSFERASE 1"/>
    <property type="match status" value="1"/>
</dbReference>
<dbReference type="EC" id="2.1.1.80" evidence="5"/>
<dbReference type="GO" id="GO:0008983">
    <property type="term" value="F:protein-glutamate O-methyltransferase activity"/>
    <property type="evidence" value="ECO:0007669"/>
    <property type="project" value="UniProtKB-EC"/>
</dbReference>